<comment type="caution">
    <text evidence="6">The sequence shown here is derived from an EMBL/GenBank/DDBJ whole genome shotgun (WGS) entry which is preliminary data.</text>
</comment>
<feature type="domain" description="Sugar-binding" evidence="5">
    <location>
        <begin position="58"/>
        <end position="311"/>
    </location>
</feature>
<dbReference type="InterPro" id="IPR013324">
    <property type="entry name" value="RNA_pol_sigma_r3/r4-like"/>
</dbReference>
<keyword evidence="4" id="KW-0804">Transcription</keyword>
<dbReference type="InterPro" id="IPR051054">
    <property type="entry name" value="SorC_transcr_regulators"/>
</dbReference>
<evidence type="ECO:0000313" key="6">
    <source>
        <dbReference type="EMBL" id="HDP78875.1"/>
    </source>
</evidence>
<keyword evidence="3" id="KW-0238">DNA-binding</keyword>
<organism evidence="6">
    <name type="scientific">Mesotoga infera</name>
    <dbReference type="NCBI Taxonomy" id="1236046"/>
    <lineage>
        <taxon>Bacteria</taxon>
        <taxon>Thermotogati</taxon>
        <taxon>Thermotogota</taxon>
        <taxon>Thermotogae</taxon>
        <taxon>Kosmotogales</taxon>
        <taxon>Kosmotogaceae</taxon>
        <taxon>Mesotoga</taxon>
    </lineage>
</organism>
<proteinExistence type="inferred from homology"/>
<keyword evidence="2" id="KW-0805">Transcription regulation</keyword>
<dbReference type="GO" id="GO:0030246">
    <property type="term" value="F:carbohydrate binding"/>
    <property type="evidence" value="ECO:0007669"/>
    <property type="project" value="InterPro"/>
</dbReference>
<dbReference type="Gene3D" id="1.10.10.60">
    <property type="entry name" value="Homeodomain-like"/>
    <property type="match status" value="1"/>
</dbReference>
<dbReference type="SUPFAM" id="SSF100950">
    <property type="entry name" value="NagB/RpiA/CoA transferase-like"/>
    <property type="match status" value="1"/>
</dbReference>
<dbReference type="PANTHER" id="PTHR34294">
    <property type="entry name" value="TRANSCRIPTIONAL REGULATOR-RELATED"/>
    <property type="match status" value="1"/>
</dbReference>
<gene>
    <name evidence="6" type="ORF">ENN47_12025</name>
</gene>
<name>A0A7C1CWX1_9BACT</name>
<dbReference type="SUPFAM" id="SSF88659">
    <property type="entry name" value="Sigma3 and sigma4 domains of RNA polymerase sigma factors"/>
    <property type="match status" value="1"/>
</dbReference>
<evidence type="ECO:0000256" key="1">
    <source>
        <dbReference type="ARBA" id="ARBA00010466"/>
    </source>
</evidence>
<dbReference type="AlphaFoldDB" id="A0A7C1CWX1"/>
<protein>
    <submittedName>
        <fullName evidence="6">Winged helix-turn-helix transcriptional regulator</fullName>
    </submittedName>
</protein>
<dbReference type="InterPro" id="IPR037171">
    <property type="entry name" value="NagB/RpiA_transferase-like"/>
</dbReference>
<dbReference type="PANTHER" id="PTHR34294:SF1">
    <property type="entry name" value="TRANSCRIPTIONAL REGULATOR LSRR"/>
    <property type="match status" value="1"/>
</dbReference>
<evidence type="ECO:0000256" key="2">
    <source>
        <dbReference type="ARBA" id="ARBA00023015"/>
    </source>
</evidence>
<evidence type="ECO:0000256" key="3">
    <source>
        <dbReference type="ARBA" id="ARBA00023125"/>
    </source>
</evidence>
<dbReference type="InterPro" id="IPR007324">
    <property type="entry name" value="Sugar-bd_dom_put"/>
</dbReference>
<dbReference type="Pfam" id="PF04198">
    <property type="entry name" value="Sugar-bind"/>
    <property type="match status" value="1"/>
</dbReference>
<sequence>MYAPSLMIKVSELYYFKKCSQREIAEALKISVPTVSRILQEAIDSGIVKVQITNILNRVTQMEESLKKKYGLEGAVVVETPLDHDDWHIKKLLGKKASELFFEIASPGSKIGIGAGGSIFEMIESFDGEKSIPGIQLIPLMGGWGLQNLQNETNKLVGSMASILRCTFQLLLAPAIASSEKVKNVFLNEPQISAIVQMWDDLDTAIFSVGPEIEHSIFPSIVERPGSVEEIKEKGAVGDIVGRIIDRNGEEMNIDFNRRMIAIPFEKLIAIKNRVGIGGGSRKIRSVSAAIRKGIVNYLITDSETCKYILENGGKGL</sequence>
<evidence type="ECO:0000259" key="5">
    <source>
        <dbReference type="Pfam" id="PF04198"/>
    </source>
</evidence>
<dbReference type="Pfam" id="PF13412">
    <property type="entry name" value="HTH_24"/>
    <property type="match status" value="1"/>
</dbReference>
<dbReference type="Proteomes" id="UP000886198">
    <property type="component" value="Unassembled WGS sequence"/>
</dbReference>
<accession>A0A7C1CWX1</accession>
<dbReference type="Gene3D" id="3.40.50.1360">
    <property type="match status" value="1"/>
</dbReference>
<evidence type="ECO:0000256" key="4">
    <source>
        <dbReference type="ARBA" id="ARBA00023163"/>
    </source>
</evidence>
<comment type="similarity">
    <text evidence="1">Belongs to the SorC transcriptional regulatory family.</text>
</comment>
<reference evidence="6" key="1">
    <citation type="journal article" date="2020" name="mSystems">
        <title>Genome- and Community-Level Interaction Insights into Carbon Utilization and Element Cycling Functions of Hydrothermarchaeota in Hydrothermal Sediment.</title>
        <authorList>
            <person name="Zhou Z."/>
            <person name="Liu Y."/>
            <person name="Xu W."/>
            <person name="Pan J."/>
            <person name="Luo Z.H."/>
            <person name="Li M."/>
        </authorList>
    </citation>
    <scope>NUCLEOTIDE SEQUENCE [LARGE SCALE GENOMIC DNA]</scope>
    <source>
        <strain evidence="6">SpSt-1179</strain>
    </source>
</reference>
<dbReference type="EMBL" id="DSBT01000372">
    <property type="protein sequence ID" value="HDP78875.1"/>
    <property type="molecule type" value="Genomic_DNA"/>
</dbReference>
<dbReference type="GO" id="GO:0003677">
    <property type="term" value="F:DNA binding"/>
    <property type="evidence" value="ECO:0007669"/>
    <property type="project" value="UniProtKB-KW"/>
</dbReference>